<accession>A0A6A6DIN1</accession>
<evidence type="ECO:0000313" key="2">
    <source>
        <dbReference type="EMBL" id="KAF2178793.1"/>
    </source>
</evidence>
<evidence type="ECO:0000313" key="3">
    <source>
        <dbReference type="Proteomes" id="UP000800200"/>
    </source>
</evidence>
<sequence length="172" mass="18824">MRFQTLTILTFLSTSVTTALPTELKDFLLVTTDQAEPSINSSNLRAVSATSLFDPYKQPALLLRLIGPGYNSLPTFNLNSGTLQTISTGPTGTDEYLYNSTKVQSCQELQFLASEQPAGNLGLDQGYLLAVDGEREGWTICLGKLDQDVLYWKGTDTSCNKTFIHAVTKAPY</sequence>
<dbReference type="Proteomes" id="UP000800200">
    <property type="component" value="Unassembled WGS sequence"/>
</dbReference>
<keyword evidence="3" id="KW-1185">Reference proteome</keyword>
<feature type="signal peptide" evidence="1">
    <location>
        <begin position="1"/>
        <end position="19"/>
    </location>
</feature>
<dbReference type="AlphaFoldDB" id="A0A6A6DIN1"/>
<organism evidence="2 3">
    <name type="scientific">Zopfia rhizophila CBS 207.26</name>
    <dbReference type="NCBI Taxonomy" id="1314779"/>
    <lineage>
        <taxon>Eukaryota</taxon>
        <taxon>Fungi</taxon>
        <taxon>Dikarya</taxon>
        <taxon>Ascomycota</taxon>
        <taxon>Pezizomycotina</taxon>
        <taxon>Dothideomycetes</taxon>
        <taxon>Dothideomycetes incertae sedis</taxon>
        <taxon>Zopfiaceae</taxon>
        <taxon>Zopfia</taxon>
    </lineage>
</organism>
<feature type="chain" id="PRO_5025592167" description="Pullulan synthetase" evidence="1">
    <location>
        <begin position="20"/>
        <end position="172"/>
    </location>
</feature>
<protein>
    <recommendedName>
        <fullName evidence="4">Pullulan synthetase</fullName>
    </recommendedName>
</protein>
<name>A0A6A6DIN1_9PEZI</name>
<reference evidence="2" key="1">
    <citation type="journal article" date="2020" name="Stud. Mycol.">
        <title>101 Dothideomycetes genomes: a test case for predicting lifestyles and emergence of pathogens.</title>
        <authorList>
            <person name="Haridas S."/>
            <person name="Albert R."/>
            <person name="Binder M."/>
            <person name="Bloem J."/>
            <person name="Labutti K."/>
            <person name="Salamov A."/>
            <person name="Andreopoulos B."/>
            <person name="Baker S."/>
            <person name="Barry K."/>
            <person name="Bills G."/>
            <person name="Bluhm B."/>
            <person name="Cannon C."/>
            <person name="Castanera R."/>
            <person name="Culley D."/>
            <person name="Daum C."/>
            <person name="Ezra D."/>
            <person name="Gonzalez J."/>
            <person name="Henrissat B."/>
            <person name="Kuo A."/>
            <person name="Liang C."/>
            <person name="Lipzen A."/>
            <person name="Lutzoni F."/>
            <person name="Magnuson J."/>
            <person name="Mondo S."/>
            <person name="Nolan M."/>
            <person name="Ohm R."/>
            <person name="Pangilinan J."/>
            <person name="Park H.-J."/>
            <person name="Ramirez L."/>
            <person name="Alfaro M."/>
            <person name="Sun H."/>
            <person name="Tritt A."/>
            <person name="Yoshinaga Y."/>
            <person name="Zwiers L.-H."/>
            <person name="Turgeon B."/>
            <person name="Goodwin S."/>
            <person name="Spatafora J."/>
            <person name="Crous P."/>
            <person name="Grigoriev I."/>
        </authorList>
    </citation>
    <scope>NUCLEOTIDE SEQUENCE</scope>
    <source>
        <strain evidence="2">CBS 207.26</strain>
    </source>
</reference>
<keyword evidence="1" id="KW-0732">Signal</keyword>
<evidence type="ECO:0008006" key="4">
    <source>
        <dbReference type="Google" id="ProtNLM"/>
    </source>
</evidence>
<gene>
    <name evidence="2" type="ORF">K469DRAFT_717772</name>
</gene>
<dbReference type="EMBL" id="ML994672">
    <property type="protein sequence ID" value="KAF2178793.1"/>
    <property type="molecule type" value="Genomic_DNA"/>
</dbReference>
<proteinExistence type="predicted"/>
<evidence type="ECO:0000256" key="1">
    <source>
        <dbReference type="SAM" id="SignalP"/>
    </source>
</evidence>
<dbReference type="OrthoDB" id="5317242at2759"/>